<dbReference type="GO" id="GO:0106339">
    <property type="term" value="F:tRNA (cytidine(32)-2'-O)-methyltransferase activity"/>
    <property type="evidence" value="ECO:0007669"/>
    <property type="project" value="RHEA"/>
</dbReference>
<evidence type="ECO:0000313" key="7">
    <source>
        <dbReference type="EMBL" id="SDK36527.1"/>
    </source>
</evidence>
<feature type="domain" description="tRNA/rRNA methyltransferase SpoU type" evidence="6">
    <location>
        <begin position="29"/>
        <end position="178"/>
    </location>
</feature>
<dbReference type="InterPro" id="IPR029028">
    <property type="entry name" value="Alpha/beta_knot_MTases"/>
</dbReference>
<keyword evidence="8" id="KW-1185">Reference proteome</keyword>
<dbReference type="InterPro" id="IPR029026">
    <property type="entry name" value="tRNA_m1G_MTases_N"/>
</dbReference>
<dbReference type="GO" id="GO:0003723">
    <property type="term" value="F:RNA binding"/>
    <property type="evidence" value="ECO:0007669"/>
    <property type="project" value="InterPro"/>
</dbReference>
<evidence type="ECO:0000256" key="1">
    <source>
        <dbReference type="ARBA" id="ARBA00007228"/>
    </source>
</evidence>
<dbReference type="Gene3D" id="3.40.1280.10">
    <property type="match status" value="1"/>
</dbReference>
<dbReference type="EC" id="2.1.1.200" evidence="5"/>
<comment type="subunit">
    <text evidence="5">Homodimer.</text>
</comment>
<dbReference type="STRING" id="492660.SAMN05192566_1076"/>
<keyword evidence="5" id="KW-0819">tRNA processing</keyword>
<dbReference type="InterPro" id="IPR004384">
    <property type="entry name" value="RNA_MeTrfase_TrmJ/LasT"/>
</dbReference>
<comment type="subcellular location">
    <subcellularLocation>
        <location evidence="5">Cytoplasm</location>
    </subcellularLocation>
</comment>
<dbReference type="CDD" id="cd18093">
    <property type="entry name" value="SpoU-like_TrmJ"/>
    <property type="match status" value="1"/>
</dbReference>
<dbReference type="PANTHER" id="PTHR42786:SF2">
    <property type="entry name" value="TRNA (CYTIDINE_URIDINE-2'-O-)-METHYLTRANSFERASE TRMJ"/>
    <property type="match status" value="1"/>
</dbReference>
<dbReference type="GO" id="GO:0005829">
    <property type="term" value="C:cytosol"/>
    <property type="evidence" value="ECO:0007669"/>
    <property type="project" value="TreeGrafter"/>
</dbReference>
<dbReference type="Gene3D" id="1.10.8.590">
    <property type="match status" value="1"/>
</dbReference>
<dbReference type="PANTHER" id="PTHR42786">
    <property type="entry name" value="TRNA/RRNA METHYLTRANSFERASE"/>
    <property type="match status" value="1"/>
</dbReference>
<accession>A0A1G9BAJ2</accession>
<dbReference type="PIRSF" id="PIRSF004808">
    <property type="entry name" value="LasT"/>
    <property type="match status" value="1"/>
</dbReference>
<dbReference type="SUPFAM" id="SSF75217">
    <property type="entry name" value="alpha/beta knot"/>
    <property type="match status" value="1"/>
</dbReference>
<organism evidence="7 8">
    <name type="scientific">Methylophilus rhizosphaerae</name>
    <dbReference type="NCBI Taxonomy" id="492660"/>
    <lineage>
        <taxon>Bacteria</taxon>
        <taxon>Pseudomonadati</taxon>
        <taxon>Pseudomonadota</taxon>
        <taxon>Betaproteobacteria</taxon>
        <taxon>Nitrosomonadales</taxon>
        <taxon>Methylophilaceae</taxon>
        <taxon>Methylophilus</taxon>
    </lineage>
</organism>
<evidence type="ECO:0000256" key="2">
    <source>
        <dbReference type="ARBA" id="ARBA00022603"/>
    </source>
</evidence>
<dbReference type="Pfam" id="PF00588">
    <property type="entry name" value="SpoU_methylase"/>
    <property type="match status" value="1"/>
</dbReference>
<keyword evidence="5" id="KW-0963">Cytoplasm</keyword>
<evidence type="ECO:0000256" key="4">
    <source>
        <dbReference type="ARBA" id="ARBA00022691"/>
    </source>
</evidence>
<comment type="similarity">
    <text evidence="1">Belongs to the class IV-like SAM-binding methyltransferase superfamily. RNA methyltransferase TrmH family.</text>
</comment>
<reference evidence="8" key="1">
    <citation type="submission" date="2016-10" db="EMBL/GenBank/DDBJ databases">
        <authorList>
            <person name="Varghese N."/>
            <person name="Submissions S."/>
        </authorList>
    </citation>
    <scope>NUCLEOTIDE SEQUENCE [LARGE SCALE GENOMIC DNA]</scope>
    <source>
        <strain evidence="8">CBMB127</strain>
    </source>
</reference>
<gene>
    <name evidence="5" type="primary">trmJ</name>
    <name evidence="7" type="ORF">SAMN05192566_1076</name>
</gene>
<keyword evidence="4 5" id="KW-0949">S-adenosyl-L-methionine</keyword>
<dbReference type="AlphaFoldDB" id="A0A1G9BAJ2"/>
<keyword evidence="3 7" id="KW-0808">Transferase</keyword>
<dbReference type="FunFam" id="3.40.1280.10:FF:000006">
    <property type="entry name" value="Uncharacterized tRNA/rRNA methyltransferase HI_0380"/>
    <property type="match status" value="1"/>
</dbReference>
<dbReference type="GO" id="GO:0160206">
    <property type="term" value="F:tRNA (cytidine(32)/uridine(32)-2'-O)-methyltransferase activity"/>
    <property type="evidence" value="ECO:0007669"/>
    <property type="project" value="UniProtKB-EC"/>
</dbReference>
<dbReference type="NCBIfam" id="TIGR00050">
    <property type="entry name" value="rRNA_methyl_1"/>
    <property type="match status" value="1"/>
</dbReference>
<dbReference type="InterPro" id="IPR001537">
    <property type="entry name" value="SpoU_MeTrfase"/>
</dbReference>
<evidence type="ECO:0000256" key="5">
    <source>
        <dbReference type="RuleBase" id="RU362024"/>
    </source>
</evidence>
<dbReference type="EMBL" id="FNFX01000002">
    <property type="protein sequence ID" value="SDK36527.1"/>
    <property type="molecule type" value="Genomic_DNA"/>
</dbReference>
<evidence type="ECO:0000259" key="6">
    <source>
        <dbReference type="Pfam" id="PF00588"/>
    </source>
</evidence>
<comment type="function">
    <text evidence="5">Catalyzes the formation of 2'O-methylated cytidine (Cm32) or 2'O-methylated uridine (Um32) at position 32 in tRNA.</text>
</comment>
<sequence length="266" mass="29760">MRSQNEILAYATVLCPHPATFMTVIFNNIRVVLCQTSHPGNIGSTARAMKTMGLNRLYLVRPKHFPDGEAKSLAVNAGDVLDNAIVTQTLEEALADCHFVIGVSGKERSLSQQVMTVREAAQEVKTIASHSQVALVFGTEMSGLSNAEADLCNLLATIPANPEYTSLNLAQAVQIMCYEIRMAVTTGELHYPEKPVELATQEDLERFYEHMREVLEHIGYINPRAPKKLFERLRRLYGRTHLEKEEVNLLRGILTLSVNPKKHSKY</sequence>
<dbReference type="Proteomes" id="UP000198629">
    <property type="component" value="Unassembled WGS sequence"/>
</dbReference>
<name>A0A1G9BAJ2_9PROT</name>
<comment type="catalytic activity">
    <reaction evidence="5">
        <text>uridine(32) in tRNA + S-adenosyl-L-methionine = 2'-O-methyluridine(32) in tRNA + S-adenosyl-L-homocysteine + H(+)</text>
        <dbReference type="Rhea" id="RHEA:42936"/>
        <dbReference type="Rhea" id="RHEA-COMP:10107"/>
        <dbReference type="Rhea" id="RHEA-COMP:10290"/>
        <dbReference type="ChEBI" id="CHEBI:15378"/>
        <dbReference type="ChEBI" id="CHEBI:57856"/>
        <dbReference type="ChEBI" id="CHEBI:59789"/>
        <dbReference type="ChEBI" id="CHEBI:65315"/>
        <dbReference type="ChEBI" id="CHEBI:74478"/>
        <dbReference type="EC" id="2.1.1.200"/>
    </reaction>
</comment>
<evidence type="ECO:0000313" key="8">
    <source>
        <dbReference type="Proteomes" id="UP000198629"/>
    </source>
</evidence>
<protein>
    <recommendedName>
        <fullName evidence="5">tRNA (cytidine/uridine-2'-O-)-methyltransferase TrmJ</fullName>
        <ecNumber evidence="5">2.1.1.200</ecNumber>
    </recommendedName>
    <alternativeName>
        <fullName evidence="5">tRNA (cytidine(32)/uridine(32)-2'-O)-methyltransferase</fullName>
    </alternativeName>
    <alternativeName>
        <fullName evidence="5">tRNA Cm32/Um32 methyltransferase</fullName>
    </alternativeName>
</protein>
<keyword evidence="2 5" id="KW-0489">Methyltransferase</keyword>
<comment type="catalytic activity">
    <reaction evidence="5">
        <text>cytidine(32) in tRNA + S-adenosyl-L-methionine = 2'-O-methylcytidine(32) in tRNA + S-adenosyl-L-homocysteine + H(+)</text>
        <dbReference type="Rhea" id="RHEA:42932"/>
        <dbReference type="Rhea" id="RHEA-COMP:10288"/>
        <dbReference type="Rhea" id="RHEA-COMP:10289"/>
        <dbReference type="ChEBI" id="CHEBI:15378"/>
        <dbReference type="ChEBI" id="CHEBI:57856"/>
        <dbReference type="ChEBI" id="CHEBI:59789"/>
        <dbReference type="ChEBI" id="CHEBI:74495"/>
        <dbReference type="ChEBI" id="CHEBI:82748"/>
        <dbReference type="EC" id="2.1.1.200"/>
    </reaction>
</comment>
<proteinExistence type="inferred from homology"/>
<dbReference type="GO" id="GO:0002128">
    <property type="term" value="P:tRNA nucleoside ribose methylation"/>
    <property type="evidence" value="ECO:0007669"/>
    <property type="project" value="TreeGrafter"/>
</dbReference>
<evidence type="ECO:0000256" key="3">
    <source>
        <dbReference type="ARBA" id="ARBA00022679"/>
    </source>
</evidence>